<dbReference type="SMART" id="SM00275">
    <property type="entry name" value="G_alpha"/>
    <property type="match status" value="1"/>
</dbReference>
<keyword evidence="4" id="KW-0460">Magnesium</keyword>
<organism evidence="9 10">
    <name type="scientific">Hydra vulgaris</name>
    <name type="common">Hydra</name>
    <name type="synonym">Hydra attenuata</name>
    <dbReference type="NCBI Taxonomy" id="6087"/>
    <lineage>
        <taxon>Eukaryota</taxon>
        <taxon>Metazoa</taxon>
        <taxon>Cnidaria</taxon>
        <taxon>Hydrozoa</taxon>
        <taxon>Hydroidolina</taxon>
        <taxon>Anthoathecata</taxon>
        <taxon>Aplanulata</taxon>
        <taxon>Hydridae</taxon>
        <taxon>Hydra</taxon>
    </lineage>
</organism>
<keyword evidence="6" id="KW-0564">Palmitate</keyword>
<keyword evidence="1" id="KW-0519">Myristate</keyword>
<dbReference type="PRINTS" id="PR00318">
    <property type="entry name" value="GPROTEINA"/>
</dbReference>
<dbReference type="InterPro" id="IPR001408">
    <property type="entry name" value="Gprotein_alpha_I"/>
</dbReference>
<evidence type="ECO:0000256" key="6">
    <source>
        <dbReference type="ARBA" id="ARBA00023139"/>
    </source>
</evidence>
<evidence type="ECO:0000256" key="7">
    <source>
        <dbReference type="ARBA" id="ARBA00023224"/>
    </source>
</evidence>
<evidence type="ECO:0000256" key="2">
    <source>
        <dbReference type="ARBA" id="ARBA00022723"/>
    </source>
</evidence>
<dbReference type="InterPro" id="IPR027417">
    <property type="entry name" value="P-loop_NTPase"/>
</dbReference>
<evidence type="ECO:0000256" key="8">
    <source>
        <dbReference type="ARBA" id="ARBA00023288"/>
    </source>
</evidence>
<dbReference type="PRINTS" id="PR00441">
    <property type="entry name" value="GPROTEINAI"/>
</dbReference>
<sequence length="354" mass="40616">MGCSYSLEEREALSRSRAIEKALKHDGDKSGKEVKLLLLGAGESGKSTIVKQMKIIHDNGFSEEEVLRYKSIIFSNTVMSLISILRAMEKLNIWFGDEARQKDSSILFQVALHNEESLPFSPEVLKAMKNLWADDGVIKCFKRSREYQLNDSAQYYLDALDRLGDSHYKPTEQDILRTRVRTAGIVETQFSFRKLNFKLLDVGGQRTERRKWIHCFQDVTAIIFCAALSCYDLRLAEDDVTNRMIESLKLFDSIVNNDHFISTSVILFLNKKDLFKLKIPHSPLTLCFPEYTGQNEYEEACGYIRQKFLDRNRNESKEIYVHLTCATDTANIDFVFKAVTNMIIAANLKKSGLT</sequence>
<keyword evidence="5" id="KW-0342">GTP-binding</keyword>
<dbReference type="CDD" id="cd00066">
    <property type="entry name" value="G-alpha"/>
    <property type="match status" value="1"/>
</dbReference>
<dbReference type="Gene3D" id="3.40.50.300">
    <property type="entry name" value="P-loop containing nucleotide triphosphate hydrolases"/>
    <property type="match status" value="1"/>
</dbReference>
<protein>
    <submittedName>
        <fullName evidence="10">Guanine nucleotide-binding protein G(O) subunit alpha isoform X4</fullName>
    </submittedName>
</protein>
<keyword evidence="2" id="KW-0479">Metal-binding</keyword>
<dbReference type="GeneID" id="100204078"/>
<dbReference type="RefSeq" id="XP_065676189.1">
    <property type="nucleotide sequence ID" value="XM_065820117.1"/>
</dbReference>
<keyword evidence="7" id="KW-0807">Transducer</keyword>
<evidence type="ECO:0000256" key="1">
    <source>
        <dbReference type="ARBA" id="ARBA00022707"/>
    </source>
</evidence>
<dbReference type="Proteomes" id="UP001652625">
    <property type="component" value="Chromosome 15"/>
</dbReference>
<dbReference type="SUPFAM" id="SSF47895">
    <property type="entry name" value="Transducin (alpha subunit), insertion domain"/>
    <property type="match status" value="1"/>
</dbReference>
<evidence type="ECO:0000313" key="10">
    <source>
        <dbReference type="RefSeq" id="XP_065676189.1"/>
    </source>
</evidence>
<gene>
    <name evidence="10" type="primary">LOC100204078</name>
</gene>
<dbReference type="Pfam" id="PF00503">
    <property type="entry name" value="G-alpha"/>
    <property type="match status" value="1"/>
</dbReference>
<keyword evidence="9" id="KW-1185">Reference proteome</keyword>
<name>A0ABM4DNN5_HYDVU</name>
<dbReference type="InterPro" id="IPR001019">
    <property type="entry name" value="Gprotein_alpha_su"/>
</dbReference>
<keyword evidence="3" id="KW-0547">Nucleotide-binding</keyword>
<dbReference type="PROSITE" id="PS51882">
    <property type="entry name" value="G_ALPHA"/>
    <property type="match status" value="1"/>
</dbReference>
<dbReference type="Gene3D" id="1.10.400.10">
    <property type="entry name" value="GI Alpha 1, domain 2-like"/>
    <property type="match status" value="1"/>
</dbReference>
<evidence type="ECO:0000256" key="5">
    <source>
        <dbReference type="ARBA" id="ARBA00023134"/>
    </source>
</evidence>
<dbReference type="PANTHER" id="PTHR10218:SF362">
    <property type="entry name" value="G PROTEIN ALPHA O SUBUNIT"/>
    <property type="match status" value="1"/>
</dbReference>
<proteinExistence type="predicted"/>
<keyword evidence="8" id="KW-0449">Lipoprotein</keyword>
<accession>A0ABM4DNN5</accession>
<reference evidence="10" key="1">
    <citation type="submission" date="2025-08" db="UniProtKB">
        <authorList>
            <consortium name="RefSeq"/>
        </authorList>
    </citation>
    <scope>IDENTIFICATION</scope>
</reference>
<evidence type="ECO:0000256" key="4">
    <source>
        <dbReference type="ARBA" id="ARBA00022842"/>
    </source>
</evidence>
<dbReference type="PANTHER" id="PTHR10218">
    <property type="entry name" value="GTP-BINDING PROTEIN ALPHA SUBUNIT"/>
    <property type="match status" value="1"/>
</dbReference>
<dbReference type="InterPro" id="IPR011025">
    <property type="entry name" value="GproteinA_insert"/>
</dbReference>
<evidence type="ECO:0000256" key="3">
    <source>
        <dbReference type="ARBA" id="ARBA00022741"/>
    </source>
</evidence>
<dbReference type="SUPFAM" id="SSF52540">
    <property type="entry name" value="P-loop containing nucleoside triphosphate hydrolases"/>
    <property type="match status" value="1"/>
</dbReference>
<evidence type="ECO:0000313" key="9">
    <source>
        <dbReference type="Proteomes" id="UP001652625"/>
    </source>
</evidence>